<evidence type="ECO:0000256" key="11">
    <source>
        <dbReference type="ARBA" id="ARBA00023295"/>
    </source>
</evidence>
<dbReference type="CDD" id="cd06183">
    <property type="entry name" value="cyt_b5_reduct_like"/>
    <property type="match status" value="1"/>
</dbReference>
<evidence type="ECO:0000256" key="15">
    <source>
        <dbReference type="SAM" id="Phobius"/>
    </source>
</evidence>
<keyword evidence="10" id="KW-0119">Carbohydrate metabolism</keyword>
<keyword evidence="15" id="KW-0812">Transmembrane</keyword>
<accession>A0A9N8ZYW9</accession>
<reference evidence="18" key="1">
    <citation type="submission" date="2021-06" db="EMBL/GenBank/DDBJ databases">
        <authorList>
            <person name="Kallberg Y."/>
            <person name="Tangrot J."/>
            <person name="Rosling A."/>
        </authorList>
    </citation>
    <scope>NUCLEOTIDE SEQUENCE</scope>
    <source>
        <strain evidence="18">FL966</strain>
    </source>
</reference>
<dbReference type="PROSITE" id="PS51910">
    <property type="entry name" value="GH18_2"/>
    <property type="match status" value="1"/>
</dbReference>
<evidence type="ECO:0000313" key="19">
    <source>
        <dbReference type="Proteomes" id="UP000789759"/>
    </source>
</evidence>
<evidence type="ECO:0000256" key="10">
    <source>
        <dbReference type="ARBA" id="ARBA00023277"/>
    </source>
</evidence>
<keyword evidence="15" id="KW-1133">Transmembrane helix</keyword>
<name>A0A9N8ZYW9_9GLOM</name>
<feature type="binding site" evidence="13">
    <location>
        <position position="196"/>
    </location>
    <ligand>
        <name>FAD</name>
        <dbReference type="ChEBI" id="CHEBI:57692"/>
    </ligand>
</feature>
<comment type="caution">
    <text evidence="18">The sequence shown here is derived from an EMBL/GenBank/DDBJ whole genome shotgun (WGS) entry which is preliminary data.</text>
</comment>
<dbReference type="Proteomes" id="UP000789759">
    <property type="component" value="Unassembled WGS sequence"/>
</dbReference>
<dbReference type="SUPFAM" id="SSF54556">
    <property type="entry name" value="Chitinase insertion domain"/>
    <property type="match status" value="1"/>
</dbReference>
<dbReference type="InterPro" id="IPR029070">
    <property type="entry name" value="Chitinase_insertion_sf"/>
</dbReference>
<evidence type="ECO:0000256" key="8">
    <source>
        <dbReference type="ARBA" id="ARBA00023024"/>
    </source>
</evidence>
<keyword evidence="12" id="KW-0624">Polysaccharide degradation</keyword>
<feature type="domain" description="FAD-binding FR-type" evidence="16">
    <location>
        <begin position="79"/>
        <end position="179"/>
    </location>
</feature>
<dbReference type="AlphaFoldDB" id="A0A9N8ZYW9"/>
<dbReference type="Pfam" id="PF00175">
    <property type="entry name" value="NAD_binding_1"/>
    <property type="match status" value="1"/>
</dbReference>
<dbReference type="PRINTS" id="PR00406">
    <property type="entry name" value="CYTB5RDTASE"/>
</dbReference>
<keyword evidence="19" id="KW-1185">Reference proteome</keyword>
<dbReference type="Pfam" id="PF00704">
    <property type="entry name" value="Glyco_hydro_18"/>
    <property type="match status" value="1"/>
</dbReference>
<dbReference type="InterPro" id="IPR011583">
    <property type="entry name" value="Chitinase_II/V-like_cat"/>
</dbReference>
<dbReference type="Pfam" id="PF00970">
    <property type="entry name" value="FAD_binding_6"/>
    <property type="match status" value="1"/>
</dbReference>
<evidence type="ECO:0000256" key="3">
    <source>
        <dbReference type="ARBA" id="ARBA00006105"/>
    </source>
</evidence>
<keyword evidence="15" id="KW-0472">Membrane</keyword>
<keyword evidence="11 14" id="KW-0326">Glycosidase</keyword>
<dbReference type="InterPro" id="IPR017927">
    <property type="entry name" value="FAD-bd_FR_type"/>
</dbReference>
<evidence type="ECO:0000259" key="16">
    <source>
        <dbReference type="PROSITE" id="PS51384"/>
    </source>
</evidence>
<evidence type="ECO:0000256" key="5">
    <source>
        <dbReference type="ARBA" id="ARBA00022801"/>
    </source>
</evidence>
<evidence type="ECO:0000313" key="18">
    <source>
        <dbReference type="EMBL" id="CAG8511952.1"/>
    </source>
</evidence>
<dbReference type="Gene3D" id="3.40.50.80">
    <property type="entry name" value="Nucleotide-binding domain of ferredoxin-NADP reductase (FNR) module"/>
    <property type="match status" value="1"/>
</dbReference>
<comment type="catalytic activity">
    <reaction evidence="1">
        <text>Random endo-hydrolysis of N-acetyl-beta-D-glucosaminide (1-&gt;4)-beta-linkages in chitin and chitodextrins.</text>
        <dbReference type="EC" id="3.2.1.14"/>
    </reaction>
</comment>
<keyword evidence="8" id="KW-0146">Chitin degradation</keyword>
<dbReference type="InterPro" id="IPR017938">
    <property type="entry name" value="Riboflavin_synthase-like_b-brl"/>
</dbReference>
<organism evidence="18 19">
    <name type="scientific">Cetraspora pellucida</name>
    <dbReference type="NCBI Taxonomy" id="1433469"/>
    <lineage>
        <taxon>Eukaryota</taxon>
        <taxon>Fungi</taxon>
        <taxon>Fungi incertae sedis</taxon>
        <taxon>Mucoromycota</taxon>
        <taxon>Glomeromycotina</taxon>
        <taxon>Glomeromycetes</taxon>
        <taxon>Diversisporales</taxon>
        <taxon>Gigasporaceae</taxon>
        <taxon>Cetraspora</taxon>
    </lineage>
</organism>
<evidence type="ECO:0000256" key="14">
    <source>
        <dbReference type="RuleBase" id="RU000489"/>
    </source>
</evidence>
<feature type="binding site" evidence="13">
    <location>
        <position position="155"/>
    </location>
    <ligand>
        <name>FAD</name>
        <dbReference type="ChEBI" id="CHEBI:57692"/>
    </ligand>
</feature>
<feature type="domain" description="GH18" evidence="17">
    <location>
        <begin position="368"/>
        <end position="746"/>
    </location>
</feature>
<dbReference type="InterPro" id="IPR001834">
    <property type="entry name" value="CBR-like"/>
</dbReference>
<dbReference type="InterPro" id="IPR008333">
    <property type="entry name" value="Cbr1-like_FAD-bd_dom"/>
</dbReference>
<proteinExistence type="inferred from homology"/>
<dbReference type="Gene3D" id="2.40.30.10">
    <property type="entry name" value="Translation factors"/>
    <property type="match status" value="1"/>
</dbReference>
<dbReference type="GO" id="GO:0008843">
    <property type="term" value="F:endochitinase activity"/>
    <property type="evidence" value="ECO:0007669"/>
    <property type="project" value="UniProtKB-EC"/>
</dbReference>
<comment type="similarity">
    <text evidence="3">Belongs to the flavoprotein pyridine nucleotide cytochrome reductase family.</text>
</comment>
<evidence type="ECO:0000256" key="2">
    <source>
        <dbReference type="ARBA" id="ARBA00001974"/>
    </source>
</evidence>
<dbReference type="FunFam" id="3.40.50.80:FF:000009">
    <property type="entry name" value="NADH-cytochrome b5 reductase"/>
    <property type="match status" value="1"/>
</dbReference>
<evidence type="ECO:0000256" key="6">
    <source>
        <dbReference type="ARBA" id="ARBA00022827"/>
    </source>
</evidence>
<dbReference type="InterPro" id="IPR001433">
    <property type="entry name" value="OxRdtase_FAD/NAD-bd"/>
</dbReference>
<dbReference type="InterPro" id="IPR001579">
    <property type="entry name" value="Glyco_hydro_18_chit_AS"/>
</dbReference>
<evidence type="ECO:0000256" key="7">
    <source>
        <dbReference type="ARBA" id="ARBA00023002"/>
    </source>
</evidence>
<dbReference type="PROSITE" id="PS51384">
    <property type="entry name" value="FAD_FR"/>
    <property type="match status" value="1"/>
</dbReference>
<feature type="transmembrane region" description="Helical" evidence="15">
    <location>
        <begin position="779"/>
        <end position="801"/>
    </location>
</feature>
<dbReference type="PROSITE" id="PS01095">
    <property type="entry name" value="GH18_1"/>
    <property type="match status" value="1"/>
</dbReference>
<dbReference type="InterPro" id="IPR039261">
    <property type="entry name" value="FNR_nucleotide-bd"/>
</dbReference>
<keyword evidence="6 13" id="KW-0274">FAD</keyword>
<keyword evidence="7" id="KW-0560">Oxidoreductase</keyword>
<evidence type="ECO:0000259" key="17">
    <source>
        <dbReference type="PROSITE" id="PS51910"/>
    </source>
</evidence>
<feature type="binding site" evidence="13">
    <location>
        <position position="128"/>
    </location>
    <ligand>
        <name>FAD</name>
        <dbReference type="ChEBI" id="CHEBI:57692"/>
    </ligand>
</feature>
<keyword evidence="4 13" id="KW-0285">Flavoprotein</keyword>
<feature type="binding site" evidence="13">
    <location>
        <position position="147"/>
    </location>
    <ligand>
        <name>FAD</name>
        <dbReference type="ChEBI" id="CHEBI:57692"/>
    </ligand>
</feature>
<dbReference type="GO" id="GO:0016491">
    <property type="term" value="F:oxidoreductase activity"/>
    <property type="evidence" value="ECO:0007669"/>
    <property type="project" value="UniProtKB-KW"/>
</dbReference>
<dbReference type="SUPFAM" id="SSF52343">
    <property type="entry name" value="Ferredoxin reductase-like, C-terminal NADP-linked domain"/>
    <property type="match status" value="1"/>
</dbReference>
<dbReference type="GO" id="GO:0000272">
    <property type="term" value="P:polysaccharide catabolic process"/>
    <property type="evidence" value="ECO:0007669"/>
    <property type="project" value="UniProtKB-KW"/>
</dbReference>
<protein>
    <submittedName>
        <fullName evidence="18">6462_t:CDS:1</fullName>
    </submittedName>
</protein>
<dbReference type="SMART" id="SM00636">
    <property type="entry name" value="Glyco_18"/>
    <property type="match status" value="1"/>
</dbReference>
<dbReference type="OrthoDB" id="76388at2759"/>
<feature type="binding site" evidence="13">
    <location>
        <position position="145"/>
    </location>
    <ligand>
        <name>FAD</name>
        <dbReference type="ChEBI" id="CHEBI:57692"/>
    </ligand>
</feature>
<keyword evidence="5 14" id="KW-0378">Hydrolase</keyword>
<dbReference type="Gene3D" id="3.20.20.80">
    <property type="entry name" value="Glycosidases"/>
    <property type="match status" value="1"/>
</dbReference>
<evidence type="ECO:0000256" key="9">
    <source>
        <dbReference type="ARBA" id="ARBA00023027"/>
    </source>
</evidence>
<evidence type="ECO:0000256" key="4">
    <source>
        <dbReference type="ARBA" id="ARBA00022630"/>
    </source>
</evidence>
<keyword evidence="9" id="KW-0520">NAD</keyword>
<evidence type="ECO:0000256" key="13">
    <source>
        <dbReference type="PIRSR" id="PIRSR601834-1"/>
    </source>
</evidence>
<dbReference type="SUPFAM" id="SSF63380">
    <property type="entry name" value="Riboflavin synthase domain-like"/>
    <property type="match status" value="1"/>
</dbReference>
<dbReference type="PANTHER" id="PTHR19370">
    <property type="entry name" value="NADH-CYTOCHROME B5 REDUCTASE"/>
    <property type="match status" value="1"/>
</dbReference>
<comment type="cofactor">
    <cofactor evidence="2 13">
        <name>FAD</name>
        <dbReference type="ChEBI" id="CHEBI:57692"/>
    </cofactor>
</comment>
<dbReference type="GO" id="GO:0006032">
    <property type="term" value="P:chitin catabolic process"/>
    <property type="evidence" value="ECO:0007669"/>
    <property type="project" value="UniProtKB-KW"/>
</dbReference>
<dbReference type="GO" id="GO:0008061">
    <property type="term" value="F:chitin binding"/>
    <property type="evidence" value="ECO:0007669"/>
    <property type="project" value="InterPro"/>
</dbReference>
<dbReference type="InterPro" id="IPR017853">
    <property type="entry name" value="GH"/>
</dbReference>
<evidence type="ECO:0000256" key="1">
    <source>
        <dbReference type="ARBA" id="ARBA00000822"/>
    </source>
</evidence>
<dbReference type="SUPFAM" id="SSF51445">
    <property type="entry name" value="(Trans)glycosidases"/>
    <property type="match status" value="1"/>
</dbReference>
<sequence length="821" mass="91091">MHFEYAIFVRKFAFKSVGQQFQRILSQKKDSLNRNKKVKPFIQLNFGKIIAAATIGGSTLAVSIKLYINFVQYDVISPDKFIPLTINKITPVNYNTSIFRLKFPKPLKETLPITSCFHIKDDSIQIVREYTPISPTDERNYIELLIKRYNEGHLSRYIHSLKEGNIVEVRGPILTFPYTPNMKTHIGMICGGTGITPMYQLIKHILSNPNDKTKIYMIYANVTKQDILLLQELDQLSQEHADQLKIFYTLDQPPDDELWTQGVGYVSQNAIKNHIPGPQEDVLVLVCGPDGMIRYVSGDKARDLSQGSVGGILKSLGYKQHQFVYPQTAVSSILTLHPTNISSAVTFTSSAISTIQTPINVVSTDNNKVIAVYYTYWKRSSLAENNLPWTKITHVNFAFAVVDDQFNLVLDAQSQTVLTTLVTYAHAAKVKVLLSVGGWTGSQYFSTLSSTVTSRTKFINATVSMIKQLNLDGVDIDWEYPGRQGMKCNAVNQKDDANNFLALLTELRSALGNDKLLTLAVPTSPFDGPNGTISDVSPFAKLVDWVNIMAYDISVSDTYTESWAQFTGPNAPFDIPNTTSNRISFKSSISNWVNAGMPSSKIVMGVEFMGRAQTALEPMSTSQYVKRNPIVPQGDQSDQMSADPCPDADSSYSGVWTWRNLRQQGLLECTLESDSLWTRNFDNVTQTPWLYNSDTYIYISYDDPQSLYVKAKYTKQQGLKGIAVWEIANDNGQELLNSIQILNKNIPSPTNDCSSSGGSPSGSSTGSGSFHKLALSGPAIAGITLGLAALLSIIAFVYTWYKIKRAAVVGPINTKFVSNDA</sequence>
<dbReference type="Gene3D" id="3.10.50.10">
    <property type="match status" value="1"/>
</dbReference>
<feature type="binding site" evidence="13">
    <location>
        <position position="130"/>
    </location>
    <ligand>
        <name>FAD</name>
        <dbReference type="ChEBI" id="CHEBI:57692"/>
    </ligand>
</feature>
<dbReference type="InterPro" id="IPR001223">
    <property type="entry name" value="Glyco_hydro18_cat"/>
</dbReference>
<dbReference type="EMBL" id="CAJVQA010001367">
    <property type="protein sequence ID" value="CAG8511952.1"/>
    <property type="molecule type" value="Genomic_DNA"/>
</dbReference>
<gene>
    <name evidence="18" type="ORF">CPELLU_LOCUS2959</name>
</gene>
<evidence type="ECO:0000256" key="12">
    <source>
        <dbReference type="ARBA" id="ARBA00023326"/>
    </source>
</evidence>